<protein>
    <submittedName>
        <fullName evidence="1">DgyrCDS6408</fullName>
    </submittedName>
</protein>
<proteinExistence type="predicted"/>
<keyword evidence="2" id="KW-1185">Reference proteome</keyword>
<evidence type="ECO:0000313" key="1">
    <source>
        <dbReference type="EMBL" id="CAD5117655.1"/>
    </source>
</evidence>
<evidence type="ECO:0000313" key="2">
    <source>
        <dbReference type="Proteomes" id="UP000549394"/>
    </source>
</evidence>
<sequence length="226" mass="26436">MNGLEITAINEYAAWINSKIWFPEENQKFDGYNISYYAFRTTIRNILFSHNVKGMDKFQLLLKWTKGQARKLIEIVYDIETKEPFDFAIVLLDSRYDSLAAKSSNIFALEKLYTQPPILEGNSDRAADIASALTRIFYLNPSVKDKQLTDYSYIVCVALSKFSNEMRNEWNERKEDQKDFLNLIHFVERSQEGEMPVEEMHYLWKVTPRINTLIKNPLNLLPPCEG</sequence>
<gene>
    <name evidence="1" type="ORF">DGYR_LOCUS6160</name>
</gene>
<organism evidence="1 2">
    <name type="scientific">Dimorphilus gyrociliatus</name>
    <dbReference type="NCBI Taxonomy" id="2664684"/>
    <lineage>
        <taxon>Eukaryota</taxon>
        <taxon>Metazoa</taxon>
        <taxon>Spiralia</taxon>
        <taxon>Lophotrochozoa</taxon>
        <taxon>Annelida</taxon>
        <taxon>Polychaeta</taxon>
        <taxon>Polychaeta incertae sedis</taxon>
        <taxon>Dinophilidae</taxon>
        <taxon>Dimorphilus</taxon>
    </lineage>
</organism>
<reference evidence="1 2" key="1">
    <citation type="submission" date="2020-08" db="EMBL/GenBank/DDBJ databases">
        <authorList>
            <person name="Hejnol A."/>
        </authorList>
    </citation>
    <scope>NUCLEOTIDE SEQUENCE [LARGE SCALE GENOMIC DNA]</scope>
</reference>
<accession>A0A7I8VQA1</accession>
<comment type="caution">
    <text evidence="1">The sequence shown here is derived from an EMBL/GenBank/DDBJ whole genome shotgun (WGS) entry which is preliminary data.</text>
</comment>
<dbReference type="EMBL" id="CAJFCJ010000007">
    <property type="protein sequence ID" value="CAD5117655.1"/>
    <property type="molecule type" value="Genomic_DNA"/>
</dbReference>
<name>A0A7I8VQA1_9ANNE</name>
<dbReference type="Proteomes" id="UP000549394">
    <property type="component" value="Unassembled WGS sequence"/>
</dbReference>
<dbReference type="AlphaFoldDB" id="A0A7I8VQA1"/>
<dbReference type="Pfam" id="PF03564">
    <property type="entry name" value="DUF1759"/>
    <property type="match status" value="1"/>
</dbReference>
<dbReference type="InterPro" id="IPR005312">
    <property type="entry name" value="DUF1759"/>
</dbReference>